<keyword evidence="2" id="KW-0472">Membrane</keyword>
<sequence>MDRKRRHRKVLYDLAYKWTPLGPVILLCIICTTLLSVWGQLSPPVVIAFCTTAGILVAFFALSHFILYCTRIKDVVDLEKGQRNRSSGILGSVPGGSPPASQSSRQNVEDHGQSQGQEQQNRTNDRQETQVGKVSPVEPLRLPLRVVNGTPSPLPTMRLHPHVQESVHSHASAVPKPLSIRKIQTGHSAGGIGQHKYQPYRQPDPKTPSQPPRSHDPRDMFEERSSPHTTGLTPEEAMENAARAMGREQRTISRSQQQSRQRRRVEPSVGHHRRRSYALANVPPGRRVESQIFLGPASSPTNLARLSSHWEEVRNQVEPQNRPVELSTDGPQGYLVLLQEPDLMDLLSRCLQDVDARPQSFERFGGEILQKPLTHQHDTDAVVRDNSERRSVRIHDAPVTIHRMRSQSALLVQDFPDRLSPRSSDSGYYSADRLRRSISTLQPRVVERDSVSMSSWVGAYPSSSLGSASERQSSTSSDPEVDGFVVVHGR</sequence>
<organism evidence="3 4">
    <name type="scientific">Cytospora paraplurivora</name>
    <dbReference type="NCBI Taxonomy" id="2898453"/>
    <lineage>
        <taxon>Eukaryota</taxon>
        <taxon>Fungi</taxon>
        <taxon>Dikarya</taxon>
        <taxon>Ascomycota</taxon>
        <taxon>Pezizomycotina</taxon>
        <taxon>Sordariomycetes</taxon>
        <taxon>Sordariomycetidae</taxon>
        <taxon>Diaporthales</taxon>
        <taxon>Cytosporaceae</taxon>
        <taxon>Cytospora</taxon>
    </lineage>
</organism>
<keyword evidence="4" id="KW-1185">Reference proteome</keyword>
<dbReference type="Proteomes" id="UP001320245">
    <property type="component" value="Unassembled WGS sequence"/>
</dbReference>
<dbReference type="AlphaFoldDB" id="A0AAN9UP47"/>
<comment type="caution">
    <text evidence="3">The sequence shown here is derived from an EMBL/GenBank/DDBJ whole genome shotgun (WGS) entry which is preliminary data.</text>
</comment>
<feature type="compositionally biased region" description="Basic and acidic residues" evidence="1">
    <location>
        <begin position="213"/>
        <end position="226"/>
    </location>
</feature>
<evidence type="ECO:0000256" key="2">
    <source>
        <dbReference type="SAM" id="Phobius"/>
    </source>
</evidence>
<proteinExistence type="predicted"/>
<evidence type="ECO:0000313" key="4">
    <source>
        <dbReference type="Proteomes" id="UP001320245"/>
    </source>
</evidence>
<feature type="compositionally biased region" description="Polar residues" evidence="1">
    <location>
        <begin position="460"/>
        <end position="478"/>
    </location>
</feature>
<evidence type="ECO:0000313" key="3">
    <source>
        <dbReference type="EMBL" id="KAK7749800.1"/>
    </source>
</evidence>
<dbReference type="EMBL" id="JAJSPL020000001">
    <property type="protein sequence ID" value="KAK7749800.1"/>
    <property type="molecule type" value="Genomic_DNA"/>
</dbReference>
<feature type="transmembrane region" description="Helical" evidence="2">
    <location>
        <begin position="45"/>
        <end position="70"/>
    </location>
</feature>
<reference evidence="3 4" key="1">
    <citation type="journal article" date="2023" name="PLoS ONE">
        <title>Cytospora paraplurivora sp. nov. isolated from orchards with fruit tree decline syndrome in Ontario, Canada.</title>
        <authorList>
            <person name="Ilyukhin E."/>
            <person name="Nguyen H.D.T."/>
            <person name="Castle A.J."/>
            <person name="Ellouze W."/>
        </authorList>
    </citation>
    <scope>NUCLEOTIDE SEQUENCE [LARGE SCALE GENOMIC DNA]</scope>
    <source>
        <strain evidence="3 4">FDS-564</strain>
    </source>
</reference>
<evidence type="ECO:0000256" key="1">
    <source>
        <dbReference type="SAM" id="MobiDB-lite"/>
    </source>
</evidence>
<keyword evidence="2" id="KW-0812">Transmembrane</keyword>
<feature type="compositionally biased region" description="Polar residues" evidence="1">
    <location>
        <begin position="113"/>
        <end position="122"/>
    </location>
</feature>
<feature type="region of interest" description="Disordered" evidence="1">
    <location>
        <begin position="86"/>
        <end position="158"/>
    </location>
</feature>
<gene>
    <name evidence="3" type="ORF">SLS53_000380</name>
</gene>
<feature type="region of interest" description="Disordered" evidence="1">
    <location>
        <begin position="187"/>
        <end position="276"/>
    </location>
</feature>
<feature type="region of interest" description="Disordered" evidence="1">
    <location>
        <begin position="460"/>
        <end position="490"/>
    </location>
</feature>
<protein>
    <submittedName>
        <fullName evidence="3">Uncharacterized protein</fullName>
    </submittedName>
</protein>
<feature type="transmembrane region" description="Helical" evidence="2">
    <location>
        <begin position="21"/>
        <end position="39"/>
    </location>
</feature>
<accession>A0AAN9UP47</accession>
<keyword evidence="2" id="KW-1133">Transmembrane helix</keyword>
<name>A0AAN9UP47_9PEZI</name>